<reference evidence="1 2" key="1">
    <citation type="submission" date="2024-03" db="EMBL/GenBank/DDBJ databases">
        <title>Human intestinal bacterial collection.</title>
        <authorList>
            <person name="Pauvert C."/>
            <person name="Hitch T.C.A."/>
            <person name="Clavel T."/>
        </authorList>
    </citation>
    <scope>NUCLEOTIDE SEQUENCE [LARGE SCALE GENOMIC DNA]</scope>
    <source>
        <strain evidence="1 2">CLA-AA-H95</strain>
    </source>
</reference>
<dbReference type="RefSeq" id="WP_349078344.1">
    <property type="nucleotide sequence ID" value="NZ_JBBMEI010000060.1"/>
</dbReference>
<evidence type="ECO:0000313" key="2">
    <source>
        <dbReference type="Proteomes" id="UP001446032"/>
    </source>
</evidence>
<organism evidence="1 2">
    <name type="scientific">Blautia intestinihominis</name>
    <dbReference type="NCBI Taxonomy" id="3133152"/>
    <lineage>
        <taxon>Bacteria</taxon>
        <taxon>Bacillati</taxon>
        <taxon>Bacillota</taxon>
        <taxon>Clostridia</taxon>
        <taxon>Lachnospirales</taxon>
        <taxon>Lachnospiraceae</taxon>
        <taxon>Blautia</taxon>
    </lineage>
</organism>
<protein>
    <submittedName>
        <fullName evidence="1">Uncharacterized protein</fullName>
    </submittedName>
</protein>
<sequence>MLLDAYENLTETPNLELKVLTLNINEGHNEELMEQCLILKEYAQYVAKVRNYTKEMKLDVAVEHANLIR</sequence>
<dbReference type="EMBL" id="JBBMEI010000060">
    <property type="protein sequence ID" value="MEQ2359596.1"/>
    <property type="molecule type" value="Genomic_DNA"/>
</dbReference>
<accession>A0ABV1AQE8</accession>
<keyword evidence="2" id="KW-1185">Reference proteome</keyword>
<comment type="caution">
    <text evidence="1">The sequence shown here is derived from an EMBL/GenBank/DDBJ whole genome shotgun (WGS) entry which is preliminary data.</text>
</comment>
<proteinExistence type="predicted"/>
<name>A0ABV1AQE8_9FIRM</name>
<gene>
    <name evidence="1" type="ORF">WMO75_14945</name>
</gene>
<evidence type="ECO:0000313" key="1">
    <source>
        <dbReference type="EMBL" id="MEQ2359596.1"/>
    </source>
</evidence>
<dbReference type="Proteomes" id="UP001446032">
    <property type="component" value="Unassembled WGS sequence"/>
</dbReference>